<comment type="caution">
    <text evidence="1">The sequence shown here is derived from an EMBL/GenBank/DDBJ whole genome shotgun (WGS) entry which is preliminary data.</text>
</comment>
<evidence type="ECO:0000313" key="2">
    <source>
        <dbReference type="Proteomes" id="UP000887458"/>
    </source>
</evidence>
<proteinExistence type="predicted"/>
<organism evidence="1 2">
    <name type="scientific">Dermatophagoides pteronyssinus</name>
    <name type="common">European house dust mite</name>
    <dbReference type="NCBI Taxonomy" id="6956"/>
    <lineage>
        <taxon>Eukaryota</taxon>
        <taxon>Metazoa</taxon>
        <taxon>Ecdysozoa</taxon>
        <taxon>Arthropoda</taxon>
        <taxon>Chelicerata</taxon>
        <taxon>Arachnida</taxon>
        <taxon>Acari</taxon>
        <taxon>Acariformes</taxon>
        <taxon>Sarcoptiformes</taxon>
        <taxon>Astigmata</taxon>
        <taxon>Psoroptidia</taxon>
        <taxon>Analgoidea</taxon>
        <taxon>Pyroglyphidae</taxon>
        <taxon>Dermatophagoidinae</taxon>
        <taxon>Dermatophagoides</taxon>
    </lineage>
</organism>
<keyword evidence="2" id="KW-1185">Reference proteome</keyword>
<dbReference type="Proteomes" id="UP000887458">
    <property type="component" value="Unassembled WGS sequence"/>
</dbReference>
<sequence>MNDNIIIPNKKNNNKANEFFIIYSYYNNNITNNLNINFIFYINYMMKIEMENGISITIISDKSDTIVVDDDDDDFSLTFLFYDMIHSHP</sequence>
<accession>A0ABQ8JK42</accession>
<reference evidence="1 2" key="1">
    <citation type="journal article" date="2018" name="J. Allergy Clin. Immunol.">
        <title>High-quality assembly of Dermatophagoides pteronyssinus genome and transcriptome reveals a wide range of novel allergens.</title>
        <authorList>
            <person name="Liu X.Y."/>
            <person name="Yang K.Y."/>
            <person name="Wang M.Q."/>
            <person name="Kwok J.S."/>
            <person name="Zeng X."/>
            <person name="Yang Z."/>
            <person name="Xiao X.J."/>
            <person name="Lau C.P."/>
            <person name="Li Y."/>
            <person name="Huang Z.M."/>
            <person name="Ba J.G."/>
            <person name="Yim A.K."/>
            <person name="Ouyang C.Y."/>
            <person name="Ngai S.M."/>
            <person name="Chan T.F."/>
            <person name="Leung E.L."/>
            <person name="Liu L."/>
            <person name="Liu Z.G."/>
            <person name="Tsui S.K."/>
        </authorList>
    </citation>
    <scope>NUCLEOTIDE SEQUENCE [LARGE SCALE GENOMIC DNA]</scope>
    <source>
        <strain evidence="1">Derp</strain>
    </source>
</reference>
<dbReference type="EMBL" id="NJHN03000034">
    <property type="protein sequence ID" value="KAH9422976.1"/>
    <property type="molecule type" value="Genomic_DNA"/>
</dbReference>
<evidence type="ECO:0000313" key="1">
    <source>
        <dbReference type="EMBL" id="KAH9422976.1"/>
    </source>
</evidence>
<protein>
    <submittedName>
        <fullName evidence="1">Uncharacterized protein</fullName>
    </submittedName>
</protein>
<gene>
    <name evidence="1" type="ORF">DERP_007567</name>
</gene>
<name>A0ABQ8JK42_DERPT</name>
<reference evidence="1 2" key="2">
    <citation type="journal article" date="2022" name="Mol. Biol. Evol.">
        <title>Comparative Genomics Reveals Insights into the Divergent Evolution of Astigmatic Mites and Household Pest Adaptations.</title>
        <authorList>
            <person name="Xiong Q."/>
            <person name="Wan A.T."/>
            <person name="Liu X."/>
            <person name="Fung C.S."/>
            <person name="Xiao X."/>
            <person name="Malainual N."/>
            <person name="Hou J."/>
            <person name="Wang L."/>
            <person name="Wang M."/>
            <person name="Yang K.Y."/>
            <person name="Cui Y."/>
            <person name="Leung E.L."/>
            <person name="Nong W."/>
            <person name="Shin S.K."/>
            <person name="Au S.W."/>
            <person name="Jeong K.Y."/>
            <person name="Chew F.T."/>
            <person name="Hui J.H."/>
            <person name="Leung T.F."/>
            <person name="Tungtrongchitr A."/>
            <person name="Zhong N."/>
            <person name="Liu Z."/>
            <person name="Tsui S.K."/>
        </authorList>
    </citation>
    <scope>NUCLEOTIDE SEQUENCE [LARGE SCALE GENOMIC DNA]</scope>
    <source>
        <strain evidence="1">Derp</strain>
    </source>
</reference>